<evidence type="ECO:0000256" key="1">
    <source>
        <dbReference type="SAM" id="Phobius"/>
    </source>
</evidence>
<dbReference type="SUPFAM" id="SSF53448">
    <property type="entry name" value="Nucleotide-diphospho-sugar transferases"/>
    <property type="match status" value="1"/>
</dbReference>
<dbReference type="STRING" id="1548208.AXK12_07055"/>
<accession>A0A139SJJ2</accession>
<dbReference type="PANTHER" id="PTHR43685:SF3">
    <property type="entry name" value="SLR2126 PROTEIN"/>
    <property type="match status" value="1"/>
</dbReference>
<proteinExistence type="predicted"/>
<dbReference type="AlphaFoldDB" id="A0A139SJJ2"/>
<dbReference type="Pfam" id="PF00535">
    <property type="entry name" value="Glycos_transf_2"/>
    <property type="match status" value="1"/>
</dbReference>
<gene>
    <name evidence="3" type="ORF">AXK12_07055</name>
</gene>
<keyword evidence="1" id="KW-1133">Transmembrane helix</keyword>
<dbReference type="InterPro" id="IPR001173">
    <property type="entry name" value="Glyco_trans_2-like"/>
</dbReference>
<dbReference type="InterPro" id="IPR029044">
    <property type="entry name" value="Nucleotide-diphossugar_trans"/>
</dbReference>
<sequence length="332" mass="37186">MPLPSRETFPLITVGVPTYNRADVLRQMLECLVRQDYPPERLELLVIDNNSPDNTREIVAEFEKDAAEARPALGQFSHCVSYVHEPKQGLGHARNRAIAEARGDIIVLPDDDILAEPDWLRTLCAPLIAEWREGGHSIGCVAGEVLPIFPDGLPDWVRDWHGPQGFRSAEEGAGPLPKTAYPMGANFAFPRWAFERLGPFSTELDRKGASFFGGGDREMLRRIHEADYAVWFVPAARVLHQMPASRTTFRYAARHAFDSARSRVVERARLGRKSSYLVSRFFGNALKALGFAFVALGCALLFQRGAAKRALVRAWRCCGYLYQIARSLFGRV</sequence>
<feature type="domain" description="Glycosyltransferase 2-like" evidence="2">
    <location>
        <begin position="13"/>
        <end position="131"/>
    </location>
</feature>
<organism evidence="3 4">
    <name type="scientific">Cephaloticoccus capnophilus</name>
    <dbReference type="NCBI Taxonomy" id="1548208"/>
    <lineage>
        <taxon>Bacteria</taxon>
        <taxon>Pseudomonadati</taxon>
        <taxon>Verrucomicrobiota</taxon>
        <taxon>Opitutia</taxon>
        <taxon>Opitutales</taxon>
        <taxon>Opitutaceae</taxon>
        <taxon>Cephaloticoccus</taxon>
    </lineage>
</organism>
<dbReference type="Gene3D" id="3.90.550.10">
    <property type="entry name" value="Spore Coat Polysaccharide Biosynthesis Protein SpsA, Chain A"/>
    <property type="match status" value="1"/>
</dbReference>
<keyword evidence="4" id="KW-1185">Reference proteome</keyword>
<keyword evidence="1" id="KW-0812">Transmembrane</keyword>
<evidence type="ECO:0000313" key="3">
    <source>
        <dbReference type="EMBL" id="KXU34693.1"/>
    </source>
</evidence>
<dbReference type="Proteomes" id="UP000071392">
    <property type="component" value="Unassembled WGS sequence"/>
</dbReference>
<feature type="transmembrane region" description="Helical" evidence="1">
    <location>
        <begin position="281"/>
        <end position="302"/>
    </location>
</feature>
<dbReference type="PANTHER" id="PTHR43685">
    <property type="entry name" value="GLYCOSYLTRANSFERASE"/>
    <property type="match status" value="1"/>
</dbReference>
<dbReference type="EMBL" id="LSZP01000051">
    <property type="protein sequence ID" value="KXU34693.1"/>
    <property type="molecule type" value="Genomic_DNA"/>
</dbReference>
<dbReference type="OrthoDB" id="153025at2"/>
<dbReference type="RefSeq" id="WP_068712772.1">
    <property type="nucleotide sequence ID" value="NZ_LSZP01000051.1"/>
</dbReference>
<evidence type="ECO:0000313" key="4">
    <source>
        <dbReference type="Proteomes" id="UP000071392"/>
    </source>
</evidence>
<dbReference type="CDD" id="cd00761">
    <property type="entry name" value="Glyco_tranf_GTA_type"/>
    <property type="match status" value="1"/>
</dbReference>
<evidence type="ECO:0000259" key="2">
    <source>
        <dbReference type="Pfam" id="PF00535"/>
    </source>
</evidence>
<reference evidence="3 4" key="1">
    <citation type="submission" date="2016-02" db="EMBL/GenBank/DDBJ databases">
        <authorList>
            <person name="Wen L."/>
            <person name="He K."/>
            <person name="Yang H."/>
        </authorList>
    </citation>
    <scope>NUCLEOTIDE SEQUENCE [LARGE SCALE GENOMIC DNA]</scope>
    <source>
        <strain evidence="3 4">CV41</strain>
    </source>
</reference>
<protein>
    <recommendedName>
        <fullName evidence="2">Glycosyltransferase 2-like domain-containing protein</fullName>
    </recommendedName>
</protein>
<comment type="caution">
    <text evidence="3">The sequence shown here is derived from an EMBL/GenBank/DDBJ whole genome shotgun (WGS) entry which is preliminary data.</text>
</comment>
<keyword evidence="1" id="KW-0472">Membrane</keyword>
<dbReference type="InterPro" id="IPR050834">
    <property type="entry name" value="Glycosyltransf_2"/>
</dbReference>
<name>A0A139SJJ2_9BACT</name>